<evidence type="ECO:0000256" key="10">
    <source>
        <dbReference type="ARBA" id="ARBA00022833"/>
    </source>
</evidence>
<organism evidence="19 20">
    <name type="scientific">Pleodorina starrii</name>
    <dbReference type="NCBI Taxonomy" id="330485"/>
    <lineage>
        <taxon>Eukaryota</taxon>
        <taxon>Viridiplantae</taxon>
        <taxon>Chlorophyta</taxon>
        <taxon>core chlorophytes</taxon>
        <taxon>Chlorophyceae</taxon>
        <taxon>CS clade</taxon>
        <taxon>Chlamydomonadales</taxon>
        <taxon>Volvocaceae</taxon>
        <taxon>Pleodorina</taxon>
    </lineage>
</organism>
<keyword evidence="7" id="KW-0479">Metal-binding</keyword>
<dbReference type="EMBL" id="BRXU01000003">
    <property type="protein sequence ID" value="GLC50631.1"/>
    <property type="molecule type" value="Genomic_DNA"/>
</dbReference>
<evidence type="ECO:0000256" key="13">
    <source>
        <dbReference type="ARBA" id="ARBA00023136"/>
    </source>
</evidence>
<keyword evidence="5" id="KW-0808">Transferase</keyword>
<evidence type="ECO:0000256" key="15">
    <source>
        <dbReference type="ARBA" id="ARBA00039024"/>
    </source>
</evidence>
<dbReference type="Pfam" id="PF01753">
    <property type="entry name" value="zf-MYND"/>
    <property type="match status" value="1"/>
</dbReference>
<feature type="domain" description="MYND-type" evidence="18">
    <location>
        <begin position="132"/>
        <end position="177"/>
    </location>
</feature>
<dbReference type="SUPFAM" id="SSF144232">
    <property type="entry name" value="HIT/MYND zinc finger-like"/>
    <property type="match status" value="1"/>
</dbReference>
<dbReference type="PROSITE" id="PS50865">
    <property type="entry name" value="ZF_MYND_2"/>
    <property type="match status" value="1"/>
</dbReference>
<dbReference type="PANTHER" id="PTHR32523">
    <property type="entry name" value="PHYTOL KINASE 1, CHLOROPLASTIC"/>
    <property type="match status" value="1"/>
</dbReference>
<evidence type="ECO:0000313" key="20">
    <source>
        <dbReference type="Proteomes" id="UP001165080"/>
    </source>
</evidence>
<keyword evidence="13" id="KW-0472">Membrane</keyword>
<dbReference type="AlphaFoldDB" id="A0A9W6BFM6"/>
<dbReference type="Gene3D" id="6.10.140.2220">
    <property type="match status" value="1"/>
</dbReference>
<evidence type="ECO:0000259" key="18">
    <source>
        <dbReference type="PROSITE" id="PS50865"/>
    </source>
</evidence>
<keyword evidence="4" id="KW-0934">Plastid</keyword>
<evidence type="ECO:0000256" key="7">
    <source>
        <dbReference type="ARBA" id="ARBA00022723"/>
    </source>
</evidence>
<evidence type="ECO:0000256" key="12">
    <source>
        <dbReference type="ARBA" id="ARBA00022989"/>
    </source>
</evidence>
<keyword evidence="3" id="KW-0150">Chloroplast</keyword>
<comment type="pathway">
    <text evidence="14">Cofactor biosynthesis; tocopherol biosynthesis.</text>
</comment>
<dbReference type="GO" id="GO:0016020">
    <property type="term" value="C:membrane"/>
    <property type="evidence" value="ECO:0007669"/>
    <property type="project" value="UniProtKB-SubCell"/>
</dbReference>
<keyword evidence="20" id="KW-1185">Reference proteome</keyword>
<comment type="caution">
    <text evidence="19">The sequence shown here is derived from an EMBL/GenBank/DDBJ whole genome shotgun (WGS) entry which is preliminary data.</text>
</comment>
<keyword evidence="10" id="KW-0862">Zinc</keyword>
<evidence type="ECO:0000256" key="11">
    <source>
        <dbReference type="ARBA" id="ARBA00022946"/>
    </source>
</evidence>
<dbReference type="GO" id="GO:0010276">
    <property type="term" value="F:phytol kinase activity"/>
    <property type="evidence" value="ECO:0007669"/>
    <property type="project" value="UniProtKB-EC"/>
</dbReference>
<evidence type="ECO:0000256" key="2">
    <source>
        <dbReference type="ARBA" id="ARBA00010794"/>
    </source>
</evidence>
<keyword evidence="12" id="KW-1133">Transmembrane helix</keyword>
<evidence type="ECO:0000256" key="8">
    <source>
        <dbReference type="ARBA" id="ARBA00022771"/>
    </source>
</evidence>
<evidence type="ECO:0000256" key="17">
    <source>
        <dbReference type="PROSITE-ProRule" id="PRU00134"/>
    </source>
</evidence>
<accession>A0A9W6BFM6</accession>
<evidence type="ECO:0000256" key="9">
    <source>
        <dbReference type="ARBA" id="ARBA00022777"/>
    </source>
</evidence>
<evidence type="ECO:0000256" key="16">
    <source>
        <dbReference type="ARBA" id="ARBA00048889"/>
    </source>
</evidence>
<comment type="catalytic activity">
    <reaction evidence="16">
        <text>phytol + CTP = phytyl phosphate + CDP + H(+)</text>
        <dbReference type="Rhea" id="RHEA:38055"/>
        <dbReference type="ChEBI" id="CHEBI:15378"/>
        <dbReference type="ChEBI" id="CHEBI:17327"/>
        <dbReference type="ChEBI" id="CHEBI:37563"/>
        <dbReference type="ChEBI" id="CHEBI:58069"/>
        <dbReference type="ChEBI" id="CHEBI:75483"/>
        <dbReference type="EC" id="2.7.1.182"/>
    </reaction>
</comment>
<keyword evidence="11" id="KW-0809">Transit peptide</keyword>
<keyword evidence="6" id="KW-0812">Transmembrane</keyword>
<evidence type="ECO:0000256" key="4">
    <source>
        <dbReference type="ARBA" id="ARBA00022640"/>
    </source>
</evidence>
<proteinExistence type="inferred from homology"/>
<protein>
    <recommendedName>
        <fullName evidence="15">phytol kinase</fullName>
        <ecNumber evidence="15">2.7.1.182</ecNumber>
    </recommendedName>
</protein>
<name>A0A9W6BFM6_9CHLO</name>
<dbReference type="EC" id="2.7.1.182" evidence="15"/>
<dbReference type="InterPro" id="IPR002893">
    <property type="entry name" value="Znf_MYND"/>
</dbReference>
<keyword evidence="9" id="KW-0418">Kinase</keyword>
<comment type="similarity">
    <text evidence="2">Belongs to the polyprenol kinase family.</text>
</comment>
<evidence type="ECO:0000256" key="14">
    <source>
        <dbReference type="ARBA" id="ARBA00024015"/>
    </source>
</evidence>
<reference evidence="19 20" key="1">
    <citation type="journal article" date="2023" name="Commun. Biol.">
        <title>Reorganization of the ancestral sex-determining regions during the evolution of trioecy in Pleodorina starrii.</title>
        <authorList>
            <person name="Takahashi K."/>
            <person name="Suzuki S."/>
            <person name="Kawai-Toyooka H."/>
            <person name="Yamamoto K."/>
            <person name="Hamaji T."/>
            <person name="Ootsuki R."/>
            <person name="Yamaguchi H."/>
            <person name="Kawachi M."/>
            <person name="Higashiyama T."/>
            <person name="Nozaki H."/>
        </authorList>
    </citation>
    <scope>NUCLEOTIDE SEQUENCE [LARGE SCALE GENOMIC DNA]</scope>
    <source>
        <strain evidence="19 20">NIES-4479</strain>
    </source>
</reference>
<keyword evidence="8 17" id="KW-0863">Zinc-finger</keyword>
<dbReference type="GO" id="GO:0009507">
    <property type="term" value="C:chloroplast"/>
    <property type="evidence" value="ECO:0007669"/>
    <property type="project" value="UniProtKB-SubCell"/>
</dbReference>
<dbReference type="GO" id="GO:0008270">
    <property type="term" value="F:zinc ion binding"/>
    <property type="evidence" value="ECO:0007669"/>
    <property type="project" value="UniProtKB-KW"/>
</dbReference>
<dbReference type="InterPro" id="IPR039606">
    <property type="entry name" value="Phytol/farnesol_kinase"/>
</dbReference>
<sequence length="191" mass="19058">MAAPGAAIANASGQGMTVGRDGVVTTASMTEDDVPVSAAAALPLAYWPPDLVPQVARSLAGDLRASGLDDRTAVDLEALAGRLVRWGAGEQGSEGNGTVAATTRLSPVEVAVLRALASPAEVAAEVLRTCANPTCLNLEGDSEAGLRLAACGRCGAAWYCCRDCQTAHWRAGHRAECGGGTVAAAGGAGGD</sequence>
<gene>
    <name evidence="19" type="primary">PLESTBF000214</name>
    <name evidence="19" type="ORF">PLESTB_000401300</name>
</gene>
<comment type="subcellular location">
    <subcellularLocation>
        <location evidence="1">Plastid</location>
        <location evidence="1">Chloroplast membrane</location>
        <topology evidence="1">Multi-pass membrane protein</topology>
    </subcellularLocation>
</comment>
<evidence type="ECO:0000256" key="6">
    <source>
        <dbReference type="ARBA" id="ARBA00022692"/>
    </source>
</evidence>
<evidence type="ECO:0000256" key="1">
    <source>
        <dbReference type="ARBA" id="ARBA00004508"/>
    </source>
</evidence>
<dbReference type="PANTHER" id="PTHR32523:SF8">
    <property type="entry name" value="DOLICHOL KINASE"/>
    <property type="match status" value="1"/>
</dbReference>
<evidence type="ECO:0000313" key="19">
    <source>
        <dbReference type="EMBL" id="GLC50631.1"/>
    </source>
</evidence>
<dbReference type="Proteomes" id="UP001165080">
    <property type="component" value="Unassembled WGS sequence"/>
</dbReference>
<evidence type="ECO:0000256" key="3">
    <source>
        <dbReference type="ARBA" id="ARBA00022528"/>
    </source>
</evidence>
<evidence type="ECO:0000256" key="5">
    <source>
        <dbReference type="ARBA" id="ARBA00022679"/>
    </source>
</evidence>